<reference evidence="1" key="1">
    <citation type="submission" date="2019-07" db="EMBL/GenBank/DDBJ databases">
        <title>Genomic Encyclopedia of Type Strains, Phase IV (KMG-IV): sequencing the most valuable type-strain genomes for metagenomic binning, comparative biology and taxonomic classification.</title>
        <authorList>
            <person name="Goeker M."/>
        </authorList>
    </citation>
    <scope>NUCLEOTIDE SEQUENCE</scope>
    <source>
        <strain evidence="1">DSM 44596</strain>
    </source>
</reference>
<organism evidence="1">
    <name type="scientific">Nocardia globerula</name>
    <dbReference type="NCBI Taxonomy" id="1818"/>
    <lineage>
        <taxon>Bacteria</taxon>
        <taxon>Bacillati</taxon>
        <taxon>Actinomycetota</taxon>
        <taxon>Actinomycetes</taxon>
        <taxon>Mycobacteriales</taxon>
        <taxon>Nocardiaceae</taxon>
        <taxon>Nocardia</taxon>
    </lineage>
</organism>
<sequence length="266" mass="29830">MKEPPAETLIKRFTRQTAQLEALTNQAIVQRRKSNLTVRSVDAIFSSAFLSMHLQFELFLEDLFYSCITGNSNITDCEPEIKFANRNQAEQIFFGSVAFPIWMPYANGAEEIAKRAFVGGGPFARLQKQSDERKFLKDLTALRNAIAHQSSTALKKVEPLTSAMNPRRRTPAGYLQNLVQGETQYSLHSASLLGVASALSKTDLASAKKVMSPEDEYQKDEQTSAGRYQCVSCGKYKTLRAKRGKLGSCTRCLTLAKRPKAWRRVY</sequence>
<evidence type="ECO:0008006" key="2">
    <source>
        <dbReference type="Google" id="ProtNLM"/>
    </source>
</evidence>
<evidence type="ECO:0000313" key="1">
    <source>
        <dbReference type="EMBL" id="TYQ00817.1"/>
    </source>
</evidence>
<accession>A0A652YHW4</accession>
<name>A0A652YHW4_NOCGL</name>
<protein>
    <recommendedName>
        <fullName evidence="2">RiboL-PSP-HEPN domain-containing protein</fullName>
    </recommendedName>
</protein>
<dbReference type="EMBL" id="VNIQ01000011">
    <property type="protein sequence ID" value="TYQ00817.1"/>
    <property type="molecule type" value="Genomic_DNA"/>
</dbReference>
<dbReference type="AlphaFoldDB" id="A0A652YHW4"/>
<gene>
    <name evidence="1" type="ORF">FNL38_11131</name>
</gene>
<proteinExistence type="predicted"/>
<comment type="caution">
    <text evidence="1">The sequence shown here is derived from an EMBL/GenBank/DDBJ whole genome shotgun (WGS) entry which is preliminary data.</text>
</comment>